<dbReference type="PANTHER" id="PTHR43285:SF2">
    <property type="entry name" value="ANTHRANILATE PHOSPHORIBOSYLTRANSFERASE"/>
    <property type="match status" value="1"/>
</dbReference>
<dbReference type="EMBL" id="ALYF01000001">
    <property type="protein sequence ID" value="EJW22193.1"/>
    <property type="molecule type" value="Genomic_DNA"/>
</dbReference>
<evidence type="ECO:0000256" key="3">
    <source>
        <dbReference type="ARBA" id="ARBA00022676"/>
    </source>
</evidence>
<feature type="binding site" evidence="9">
    <location>
        <position position="84"/>
    </location>
    <ligand>
        <name>anthranilate</name>
        <dbReference type="ChEBI" id="CHEBI:16567"/>
        <label>1</label>
    </ligand>
</feature>
<comment type="caution">
    <text evidence="9">Lacks conserved residue(s) required for the propagation of feature annotation.</text>
</comment>
<dbReference type="Gene3D" id="1.20.970.10">
    <property type="entry name" value="Transferase, Pyrimidine Nucleoside Phosphorylase, Chain C"/>
    <property type="match status" value="1"/>
</dbReference>
<feature type="binding site" evidence="9">
    <location>
        <position position="100"/>
    </location>
    <ligand>
        <name>Mg(2+)</name>
        <dbReference type="ChEBI" id="CHEBI:18420"/>
        <label>1</label>
    </ligand>
</feature>
<dbReference type="GO" id="GO:0000287">
    <property type="term" value="F:magnesium ion binding"/>
    <property type="evidence" value="ECO:0007669"/>
    <property type="project" value="UniProtKB-UniRule"/>
</dbReference>
<feature type="binding site" evidence="9">
    <location>
        <position position="84"/>
    </location>
    <ligand>
        <name>5-phospho-alpha-D-ribose 1-diphosphate</name>
        <dbReference type="ChEBI" id="CHEBI:58017"/>
    </ligand>
</feature>
<evidence type="ECO:0000259" key="11">
    <source>
        <dbReference type="Pfam" id="PF02885"/>
    </source>
</evidence>
<keyword evidence="3 9" id="KW-0328">Glycosyltransferase</keyword>
<dbReference type="InterPro" id="IPR000312">
    <property type="entry name" value="Glycosyl_Trfase_fam3"/>
</dbReference>
<dbReference type="PANTHER" id="PTHR43285">
    <property type="entry name" value="ANTHRANILATE PHOSPHORIBOSYLTRANSFERASE"/>
    <property type="match status" value="1"/>
</dbReference>
<dbReference type="InterPro" id="IPR036320">
    <property type="entry name" value="Glycosyl_Trfase_fam3_N_dom_sf"/>
</dbReference>
<feature type="binding site" evidence="9">
    <location>
        <position position="233"/>
    </location>
    <ligand>
        <name>Mg(2+)</name>
        <dbReference type="ChEBI" id="CHEBI:18420"/>
        <label>2</label>
    </ligand>
</feature>
<evidence type="ECO:0000256" key="9">
    <source>
        <dbReference type="HAMAP-Rule" id="MF_00211"/>
    </source>
</evidence>
<keyword evidence="4 9" id="KW-0808">Transferase</keyword>
<feature type="binding site" evidence="9">
    <location>
        <begin position="98"/>
        <end position="101"/>
    </location>
    <ligand>
        <name>5-phospho-alpha-D-ribose 1-diphosphate</name>
        <dbReference type="ChEBI" id="CHEBI:58017"/>
    </ligand>
</feature>
<keyword evidence="9" id="KW-0479">Metal-binding</keyword>
<keyword evidence="9" id="KW-0460">Magnesium</keyword>
<feature type="binding site" evidence="9">
    <location>
        <position position="96"/>
    </location>
    <ligand>
        <name>5-phospho-alpha-D-ribose 1-diphosphate</name>
        <dbReference type="ChEBI" id="CHEBI:58017"/>
    </ligand>
</feature>
<evidence type="ECO:0000256" key="8">
    <source>
        <dbReference type="ARBA" id="ARBA00061188"/>
    </source>
</evidence>
<evidence type="ECO:0000256" key="6">
    <source>
        <dbReference type="ARBA" id="ARBA00023141"/>
    </source>
</evidence>
<comment type="similarity">
    <text evidence="9">Belongs to the anthranilate phosphoribosyltransferase family.</text>
</comment>
<evidence type="ECO:0000313" key="13">
    <source>
        <dbReference type="Proteomes" id="UP000004836"/>
    </source>
</evidence>
<sequence length="345" mass="35622">MSDTDTMKPFMSILASGKSLTKAEAGDAFKTILSGAATPGQIGAFLMALSQRGETLDELLAGAELMRELVVSVDAPENAIDTCGTGGDAGSAGGGTYNISTAVAFVLAGCGVPVAKHGNRSLSSKSGSSEVLEQMGVNLALSPERISTCIHEAGMGFMFAPAHHSAMKHVGPVRAELGIRTIFNLLGPMSNPAAAKYQLMGVFDNKWLTPLAETLKGLGSQKAWVVHGSDGLDEITTTGPTSVAALENGEVHRFEVSPEDAKLPIAMPEDLRGGTPEENATAMKSLLAGKQSAYRDIVVLNSAAGLIVAGQADNLESGARMAEQAIDAGKAQNALDKLVEISQQG</sequence>
<feature type="binding site" evidence="9">
    <location>
        <position position="119"/>
    </location>
    <ligand>
        <name>anthranilate</name>
        <dbReference type="ChEBI" id="CHEBI:16567"/>
        <label>1</label>
    </ligand>
</feature>
<keyword evidence="5 9" id="KW-0822">Tryptophan biosynthesis</keyword>
<dbReference type="FunFam" id="3.40.1030.10:FF:000002">
    <property type="entry name" value="Anthranilate phosphoribosyltransferase"/>
    <property type="match status" value="1"/>
</dbReference>
<feature type="binding site" evidence="9">
    <location>
        <begin position="116"/>
        <end position="124"/>
    </location>
    <ligand>
        <name>5-phospho-alpha-D-ribose 1-diphosphate</name>
        <dbReference type="ChEBI" id="CHEBI:58017"/>
    </ligand>
</feature>
<feature type="binding site" evidence="9">
    <location>
        <position position="234"/>
    </location>
    <ligand>
        <name>Mg(2+)</name>
        <dbReference type="ChEBI" id="CHEBI:18420"/>
        <label>1</label>
    </ligand>
</feature>
<dbReference type="eggNOG" id="COG0547">
    <property type="taxonomic scope" value="Bacteria"/>
</dbReference>
<accession>J9DJC0</accession>
<feature type="binding site" evidence="9">
    <location>
        <position position="234"/>
    </location>
    <ligand>
        <name>Mg(2+)</name>
        <dbReference type="ChEBI" id="CHEBI:18420"/>
        <label>2</label>
    </ligand>
</feature>
<comment type="function">
    <text evidence="9">Catalyzes the transfer of the phosphoribosyl group of 5-phosphorylribose-1-pyrophosphate (PRPP) to anthranilate to yield N-(5'-phosphoribosyl)-anthranilate (PRA).</text>
</comment>
<dbReference type="PATRIC" id="fig|1220535.3.peg.31"/>
<dbReference type="Pfam" id="PF02885">
    <property type="entry name" value="Glycos_trans_3N"/>
    <property type="match status" value="1"/>
</dbReference>
<feature type="domain" description="Glycosyl transferase family 3 N-terminal" evidence="11">
    <location>
        <begin position="12"/>
        <end position="68"/>
    </location>
</feature>
<evidence type="ECO:0000256" key="5">
    <source>
        <dbReference type="ARBA" id="ARBA00022822"/>
    </source>
</evidence>
<comment type="catalytic activity">
    <reaction evidence="7 9">
        <text>N-(5-phospho-beta-D-ribosyl)anthranilate + diphosphate = 5-phospho-alpha-D-ribose 1-diphosphate + anthranilate</text>
        <dbReference type="Rhea" id="RHEA:11768"/>
        <dbReference type="ChEBI" id="CHEBI:16567"/>
        <dbReference type="ChEBI" id="CHEBI:18277"/>
        <dbReference type="ChEBI" id="CHEBI:33019"/>
        <dbReference type="ChEBI" id="CHEBI:58017"/>
        <dbReference type="EC" id="2.4.2.18"/>
    </reaction>
</comment>
<dbReference type="GO" id="GO:0004048">
    <property type="term" value="F:anthranilate phosphoribosyltransferase activity"/>
    <property type="evidence" value="ECO:0007669"/>
    <property type="project" value="UniProtKB-UniRule"/>
</dbReference>
<reference evidence="12 13" key="1">
    <citation type="journal article" date="2012" name="J. Bacteriol.">
        <title>Genome Sequence of Strain IMCC14465, Isolated from the East Sea, Belonging to the PS1 Clade of Alphaproteobacteria.</title>
        <authorList>
            <person name="Yang S.J."/>
            <person name="Kang I."/>
            <person name="Cho J.C."/>
        </authorList>
    </citation>
    <scope>NUCLEOTIDE SEQUENCE [LARGE SCALE GENOMIC DNA]</scope>
    <source>
        <strain evidence="12 13">IMCC14465</strain>
    </source>
</reference>
<comment type="cofactor">
    <cofactor evidence="9">
        <name>Mg(2+)</name>
        <dbReference type="ChEBI" id="CHEBI:18420"/>
    </cofactor>
    <text evidence="9">Binds 2 magnesium ions per monomer.</text>
</comment>
<dbReference type="UniPathway" id="UPA00035">
    <property type="reaction ID" value="UER00041"/>
</dbReference>
<evidence type="ECO:0000256" key="2">
    <source>
        <dbReference type="ARBA" id="ARBA00022605"/>
    </source>
</evidence>
<dbReference type="HAMAP" id="MF_00211">
    <property type="entry name" value="TrpD"/>
    <property type="match status" value="1"/>
</dbReference>
<dbReference type="Proteomes" id="UP000004836">
    <property type="component" value="Unassembled WGS sequence"/>
</dbReference>
<keyword evidence="6 9" id="KW-0057">Aromatic amino acid biosynthesis</keyword>
<dbReference type="OrthoDB" id="9806430at2"/>
<dbReference type="Gene3D" id="3.40.1030.10">
    <property type="entry name" value="Nucleoside phosphorylase/phosphoribosyltransferase catalytic domain"/>
    <property type="match status" value="1"/>
</dbReference>
<protein>
    <recommendedName>
        <fullName evidence="9">Anthranilate phosphoribosyltransferase</fullName>
        <ecNumber evidence="9">2.4.2.18</ecNumber>
    </recommendedName>
</protein>
<evidence type="ECO:0000313" key="12">
    <source>
        <dbReference type="EMBL" id="EJW22193.1"/>
    </source>
</evidence>
<evidence type="ECO:0000256" key="4">
    <source>
        <dbReference type="ARBA" id="ARBA00022679"/>
    </source>
</evidence>
<dbReference type="STRING" id="1220535.IMCC14465_00320"/>
<feature type="binding site" evidence="9">
    <location>
        <begin position="87"/>
        <end position="88"/>
    </location>
    <ligand>
        <name>5-phospho-alpha-D-ribose 1-diphosphate</name>
        <dbReference type="ChEBI" id="CHEBI:58017"/>
    </ligand>
</feature>
<evidence type="ECO:0000256" key="7">
    <source>
        <dbReference type="ARBA" id="ARBA00052328"/>
    </source>
</evidence>
<gene>
    <name evidence="9" type="primary">trpD</name>
    <name evidence="12" type="ORF">IMCC14465_00320</name>
</gene>
<feature type="binding site" evidence="9">
    <location>
        <position position="174"/>
    </location>
    <ligand>
        <name>anthranilate</name>
        <dbReference type="ChEBI" id="CHEBI:16567"/>
        <label>2</label>
    </ligand>
</feature>
<dbReference type="Pfam" id="PF00591">
    <property type="entry name" value="Glycos_transf_3"/>
    <property type="match status" value="1"/>
</dbReference>
<dbReference type="NCBIfam" id="TIGR01245">
    <property type="entry name" value="trpD"/>
    <property type="match status" value="1"/>
</dbReference>
<dbReference type="InterPro" id="IPR005940">
    <property type="entry name" value="Anthranilate_Pribosyl_Tfrase"/>
</dbReference>
<proteinExistence type="inferred from homology"/>
<comment type="subunit">
    <text evidence="9">Homodimer.</text>
</comment>
<feature type="domain" description="Glycosyl transferase family 3" evidence="10">
    <location>
        <begin position="78"/>
        <end position="331"/>
    </location>
</feature>
<dbReference type="GO" id="GO:0000162">
    <property type="term" value="P:L-tryptophan biosynthetic process"/>
    <property type="evidence" value="ECO:0007669"/>
    <property type="project" value="UniProtKB-UniRule"/>
</dbReference>
<keyword evidence="2 9" id="KW-0028">Amino-acid biosynthesis</keyword>
<feature type="binding site" evidence="9">
    <location>
        <position position="128"/>
    </location>
    <ligand>
        <name>5-phospho-alpha-D-ribose 1-diphosphate</name>
        <dbReference type="ChEBI" id="CHEBI:58017"/>
    </ligand>
</feature>
<dbReference type="SUPFAM" id="SSF47648">
    <property type="entry name" value="Nucleoside phosphorylase/phosphoribosyltransferase N-terminal domain"/>
    <property type="match status" value="1"/>
</dbReference>
<organism evidence="12 13">
    <name type="scientific">alpha proteobacterium IMCC14465</name>
    <dbReference type="NCBI Taxonomy" id="1220535"/>
    <lineage>
        <taxon>Bacteria</taxon>
        <taxon>Pseudomonadati</taxon>
        <taxon>Pseudomonadota</taxon>
        <taxon>Alphaproteobacteria</taxon>
        <taxon>PS1 clade</taxon>
    </lineage>
</organism>
<comment type="similarity">
    <text evidence="8">In the C-terminal section; belongs to the anthranilate phosphoribosyltransferase family.</text>
</comment>
<dbReference type="InterPro" id="IPR035902">
    <property type="entry name" value="Nuc_phospho_transferase"/>
</dbReference>
<dbReference type="EC" id="2.4.2.18" evidence="9"/>
<evidence type="ECO:0000256" key="1">
    <source>
        <dbReference type="ARBA" id="ARBA00004907"/>
    </source>
</evidence>
<comment type="caution">
    <text evidence="12">The sequence shown here is derived from an EMBL/GenBank/DDBJ whole genome shotgun (WGS) entry which is preliminary data.</text>
</comment>
<evidence type="ECO:0000259" key="10">
    <source>
        <dbReference type="Pfam" id="PF00591"/>
    </source>
</evidence>
<dbReference type="InterPro" id="IPR017459">
    <property type="entry name" value="Glycosyl_Trfase_fam3_N_dom"/>
</dbReference>
<keyword evidence="13" id="KW-1185">Reference proteome</keyword>
<dbReference type="GO" id="GO:0005829">
    <property type="term" value="C:cytosol"/>
    <property type="evidence" value="ECO:0007669"/>
    <property type="project" value="TreeGrafter"/>
</dbReference>
<dbReference type="SUPFAM" id="SSF52418">
    <property type="entry name" value="Nucleoside phosphorylase/phosphoribosyltransferase catalytic domain"/>
    <property type="match status" value="1"/>
</dbReference>
<name>J9DJC0_9PROT</name>
<comment type="pathway">
    <text evidence="1 9">Amino-acid biosynthesis; L-tryptophan biosynthesis; L-tryptophan from chorismate: step 2/5.</text>
</comment>
<dbReference type="AlphaFoldDB" id="J9DJC0"/>